<dbReference type="EMBL" id="AP021876">
    <property type="protein sequence ID" value="BBO82312.1"/>
    <property type="molecule type" value="Genomic_DNA"/>
</dbReference>
<sequence length="54" mass="6000">MIRWKGFSLFGADAYNSVGEQSQALFVHGSGWSHLEPGLEKSGRRHGQLLQKTV</sequence>
<accession>A0A5K7ZJJ0</accession>
<proteinExistence type="predicted"/>
<organism evidence="1 2">
    <name type="scientific">Desulfosarcina ovata subsp. sediminis</name>
    <dbReference type="NCBI Taxonomy" id="885957"/>
    <lineage>
        <taxon>Bacteria</taxon>
        <taxon>Pseudomonadati</taxon>
        <taxon>Thermodesulfobacteriota</taxon>
        <taxon>Desulfobacteria</taxon>
        <taxon>Desulfobacterales</taxon>
        <taxon>Desulfosarcinaceae</taxon>
        <taxon>Desulfosarcina</taxon>
    </lineage>
</organism>
<gene>
    <name evidence="1" type="ORF">DSCO28_28780</name>
</gene>
<dbReference type="AlphaFoldDB" id="A0A5K7ZJJ0"/>
<reference evidence="1 2" key="1">
    <citation type="submission" date="2019-11" db="EMBL/GenBank/DDBJ databases">
        <title>Comparative genomics of hydrocarbon-degrading Desulfosarcina strains.</title>
        <authorList>
            <person name="Watanabe M."/>
            <person name="Kojima H."/>
            <person name="Fukui M."/>
        </authorList>
    </citation>
    <scope>NUCLEOTIDE SEQUENCE [LARGE SCALE GENOMIC DNA]</scope>
    <source>
        <strain evidence="1 2">28bB2T</strain>
    </source>
</reference>
<evidence type="ECO:0000313" key="2">
    <source>
        <dbReference type="Proteomes" id="UP000425960"/>
    </source>
</evidence>
<name>A0A5K7ZJJ0_9BACT</name>
<dbReference type="KEGG" id="dov:DSCO28_28780"/>
<evidence type="ECO:0000313" key="1">
    <source>
        <dbReference type="EMBL" id="BBO82312.1"/>
    </source>
</evidence>
<dbReference type="Proteomes" id="UP000425960">
    <property type="component" value="Chromosome"/>
</dbReference>
<protein>
    <submittedName>
        <fullName evidence="1">Uncharacterized protein</fullName>
    </submittedName>
</protein>